<proteinExistence type="predicted"/>
<protein>
    <submittedName>
        <fullName evidence="1">Uncharacterized protein</fullName>
    </submittedName>
</protein>
<accession>A0A835UW17</accession>
<reference evidence="1 2" key="1">
    <citation type="journal article" date="2020" name="Nat. Food">
        <title>A phased Vanilla planifolia genome enables genetic improvement of flavour and production.</title>
        <authorList>
            <person name="Hasing T."/>
            <person name="Tang H."/>
            <person name="Brym M."/>
            <person name="Khazi F."/>
            <person name="Huang T."/>
            <person name="Chambers A.H."/>
        </authorList>
    </citation>
    <scope>NUCLEOTIDE SEQUENCE [LARGE SCALE GENOMIC DNA]</scope>
    <source>
        <tissue evidence="1">Leaf</tissue>
    </source>
</reference>
<evidence type="ECO:0000313" key="2">
    <source>
        <dbReference type="Proteomes" id="UP000639772"/>
    </source>
</evidence>
<sequence>MTCVLQPILFGRRGSNIFTMTRIPGLRSQGMPRGLPPCTMVYHGHPPSCTSSPDLNIWHEHQGRTEGIQDAHMMFNIFPRLKQVSVVVLNDNVLGDWLQRFHS</sequence>
<evidence type="ECO:0000313" key="1">
    <source>
        <dbReference type="EMBL" id="KAG0474565.1"/>
    </source>
</evidence>
<dbReference type="AlphaFoldDB" id="A0A835UW17"/>
<dbReference type="EMBL" id="JADCNM010000007">
    <property type="protein sequence ID" value="KAG0474565.1"/>
    <property type="molecule type" value="Genomic_DNA"/>
</dbReference>
<comment type="caution">
    <text evidence="1">The sequence shown here is derived from an EMBL/GenBank/DDBJ whole genome shotgun (WGS) entry which is preliminary data.</text>
</comment>
<organism evidence="1 2">
    <name type="scientific">Vanilla planifolia</name>
    <name type="common">Vanilla</name>
    <dbReference type="NCBI Taxonomy" id="51239"/>
    <lineage>
        <taxon>Eukaryota</taxon>
        <taxon>Viridiplantae</taxon>
        <taxon>Streptophyta</taxon>
        <taxon>Embryophyta</taxon>
        <taxon>Tracheophyta</taxon>
        <taxon>Spermatophyta</taxon>
        <taxon>Magnoliopsida</taxon>
        <taxon>Liliopsida</taxon>
        <taxon>Asparagales</taxon>
        <taxon>Orchidaceae</taxon>
        <taxon>Vanilloideae</taxon>
        <taxon>Vanilleae</taxon>
        <taxon>Vanilla</taxon>
    </lineage>
</organism>
<gene>
    <name evidence="1" type="ORF">HPP92_014251</name>
</gene>
<dbReference type="Proteomes" id="UP000639772">
    <property type="component" value="Chromosome 7"/>
</dbReference>
<name>A0A835UW17_VANPL</name>